<accession>A0ABW3X5I1</accession>
<name>A0ABW3X5I1_9HYPH</name>
<dbReference type="InterPro" id="IPR006517">
    <property type="entry name" value="Phage_terminase_lsu-like_C"/>
</dbReference>
<reference evidence="4" key="1">
    <citation type="journal article" date="2019" name="Int. J. Syst. Evol. Microbiol.">
        <title>The Global Catalogue of Microorganisms (GCM) 10K type strain sequencing project: providing services to taxonomists for standard genome sequencing and annotation.</title>
        <authorList>
            <consortium name="The Broad Institute Genomics Platform"/>
            <consortium name="The Broad Institute Genome Sequencing Center for Infectious Disease"/>
            <person name="Wu L."/>
            <person name="Ma J."/>
        </authorList>
    </citation>
    <scope>NUCLEOTIDE SEQUENCE [LARGE SCALE GENOMIC DNA]</scope>
    <source>
        <strain evidence="4">CCUG 56108</strain>
    </source>
</reference>
<dbReference type="EMBL" id="JBHTND010000050">
    <property type="protein sequence ID" value="MFD1304060.1"/>
    <property type="molecule type" value="Genomic_DNA"/>
</dbReference>
<comment type="caution">
    <text evidence="3">The sequence shown here is derived from an EMBL/GenBank/DDBJ whole genome shotgun (WGS) entry which is preliminary data.</text>
</comment>
<keyword evidence="1" id="KW-1188">Viral release from host cell</keyword>
<organism evidence="3 4">
    <name type="scientific">Methylobacterium marchantiae</name>
    <dbReference type="NCBI Taxonomy" id="600331"/>
    <lineage>
        <taxon>Bacteria</taxon>
        <taxon>Pseudomonadati</taxon>
        <taxon>Pseudomonadota</taxon>
        <taxon>Alphaproteobacteria</taxon>
        <taxon>Hyphomicrobiales</taxon>
        <taxon>Methylobacteriaceae</taxon>
        <taxon>Methylobacterium</taxon>
    </lineage>
</organism>
<evidence type="ECO:0000259" key="2">
    <source>
        <dbReference type="Pfam" id="PF17289"/>
    </source>
</evidence>
<dbReference type="RefSeq" id="WP_379041030.1">
    <property type="nucleotide sequence ID" value="NZ_JBHTND010000050.1"/>
</dbReference>
<dbReference type="Gene3D" id="3.30.420.240">
    <property type="match status" value="1"/>
</dbReference>
<evidence type="ECO:0000313" key="4">
    <source>
        <dbReference type="Proteomes" id="UP001597176"/>
    </source>
</evidence>
<dbReference type="Proteomes" id="UP001597176">
    <property type="component" value="Unassembled WGS sequence"/>
</dbReference>
<proteinExistence type="predicted"/>
<keyword evidence="4" id="KW-1185">Reference proteome</keyword>
<dbReference type="InterPro" id="IPR035421">
    <property type="entry name" value="Terminase_6C"/>
</dbReference>
<sequence length="154" mass="17914">MRNMILECHRAWRPDETLIEDTELGRSLQQDIRRTNGIRVHLRRPRYDKRARLLAQSARFESGQVWIPSSESWTYDYVSELLAFPFGRSDDQVDATSQALDFLVAKTATLQPLQRRNPTRRTIEQRTMVENDDGQDRFFGQDRCGIYNGPPGLG</sequence>
<evidence type="ECO:0000313" key="3">
    <source>
        <dbReference type="EMBL" id="MFD1304060.1"/>
    </source>
</evidence>
<protein>
    <submittedName>
        <fullName evidence="3">Phage terminase large subunit</fullName>
    </submittedName>
</protein>
<dbReference type="NCBIfam" id="TIGR01630">
    <property type="entry name" value="psiM2_ORF9"/>
    <property type="match status" value="1"/>
</dbReference>
<gene>
    <name evidence="3" type="primary">terL</name>
    <name evidence="3" type="ORF">ACFQ4G_21060</name>
</gene>
<evidence type="ECO:0000256" key="1">
    <source>
        <dbReference type="ARBA" id="ARBA00022612"/>
    </source>
</evidence>
<feature type="domain" description="Terminase large subunit gp17-like C-terminal" evidence="2">
    <location>
        <begin position="3"/>
        <end position="100"/>
    </location>
</feature>
<dbReference type="Pfam" id="PF17289">
    <property type="entry name" value="Terminase_6C"/>
    <property type="match status" value="1"/>
</dbReference>